<keyword evidence="1" id="KW-0479">Metal-binding</keyword>
<feature type="region of interest" description="Disordered" evidence="2">
    <location>
        <begin position="31"/>
        <end position="70"/>
    </location>
</feature>
<dbReference type="GO" id="GO:0003676">
    <property type="term" value="F:nucleic acid binding"/>
    <property type="evidence" value="ECO:0007669"/>
    <property type="project" value="InterPro"/>
</dbReference>
<feature type="compositionally biased region" description="Polar residues" evidence="2">
    <location>
        <begin position="55"/>
        <end position="69"/>
    </location>
</feature>
<dbReference type="PANTHER" id="PTHR31286">
    <property type="entry name" value="GLYCINE-RICH CELL WALL STRUCTURAL PROTEIN 1.8-LIKE"/>
    <property type="match status" value="1"/>
</dbReference>
<gene>
    <name evidence="4" type="ORF">EUTSA_v10002285mg</name>
</gene>
<evidence type="ECO:0000313" key="4">
    <source>
        <dbReference type="EMBL" id="ESQ50306.1"/>
    </source>
</evidence>
<dbReference type="eggNOG" id="KOG1075">
    <property type="taxonomic scope" value="Eukaryota"/>
</dbReference>
<feature type="compositionally biased region" description="Polar residues" evidence="2">
    <location>
        <begin position="105"/>
        <end position="115"/>
    </location>
</feature>
<evidence type="ECO:0000256" key="2">
    <source>
        <dbReference type="SAM" id="MobiDB-lite"/>
    </source>
</evidence>
<dbReference type="Proteomes" id="UP000030689">
    <property type="component" value="Unassembled WGS sequence"/>
</dbReference>
<dbReference type="GO" id="GO:0008270">
    <property type="term" value="F:zinc ion binding"/>
    <property type="evidence" value="ECO:0007669"/>
    <property type="project" value="UniProtKB-KW"/>
</dbReference>
<accession>V4NU86</accession>
<dbReference type="OMA" id="VYIRIDL"/>
<dbReference type="PANTHER" id="PTHR31286:SF173">
    <property type="entry name" value="DUF4283 DOMAIN-CONTAINING PROTEIN"/>
    <property type="match status" value="1"/>
</dbReference>
<keyword evidence="1" id="KW-0863">Zinc-finger</keyword>
<feature type="domain" description="CCHC-type" evidence="3">
    <location>
        <begin position="324"/>
        <end position="340"/>
    </location>
</feature>
<feature type="non-terminal residue" evidence="4">
    <location>
        <position position="489"/>
    </location>
</feature>
<dbReference type="Pfam" id="PF14111">
    <property type="entry name" value="DUF4283"/>
    <property type="match status" value="1"/>
</dbReference>
<dbReference type="AlphaFoldDB" id="V4NU86"/>
<feature type="region of interest" description="Disordered" evidence="2">
    <location>
        <begin position="351"/>
        <end position="391"/>
    </location>
</feature>
<dbReference type="STRING" id="72664.V4NU86"/>
<dbReference type="InterPro" id="IPR001878">
    <property type="entry name" value="Znf_CCHC"/>
</dbReference>
<keyword evidence="1" id="KW-0862">Zinc</keyword>
<feature type="compositionally biased region" description="Basic residues" evidence="2">
    <location>
        <begin position="362"/>
        <end position="386"/>
    </location>
</feature>
<evidence type="ECO:0000256" key="1">
    <source>
        <dbReference type="PROSITE-ProRule" id="PRU00047"/>
    </source>
</evidence>
<feature type="region of interest" description="Disordered" evidence="2">
    <location>
        <begin position="89"/>
        <end position="115"/>
    </location>
</feature>
<reference evidence="4 5" key="1">
    <citation type="journal article" date="2013" name="Front. Plant Sci.">
        <title>The Reference Genome of the Halophytic Plant Eutrema salsugineum.</title>
        <authorList>
            <person name="Yang R."/>
            <person name="Jarvis D.E."/>
            <person name="Chen H."/>
            <person name="Beilstein M.A."/>
            <person name="Grimwood J."/>
            <person name="Jenkins J."/>
            <person name="Shu S."/>
            <person name="Prochnik S."/>
            <person name="Xin M."/>
            <person name="Ma C."/>
            <person name="Schmutz J."/>
            <person name="Wing R.A."/>
            <person name="Mitchell-Olds T."/>
            <person name="Schumaker K.S."/>
            <person name="Wang X."/>
        </authorList>
    </citation>
    <scope>NUCLEOTIDE SEQUENCE [LARGE SCALE GENOMIC DNA]</scope>
</reference>
<sequence>MGKRRRLRPPLSGSLKLSRLALASMVASRKGSLCSGDSSISALPPSTSSVPGISDLQSSPPSGVETSSDPLVPSLAEIQREGKSLQMNSAVETPVSSLVREKTETPTAPTKSWSSLIRDSSEMEEIGTPTKHVSGLPFVLIPDENVEAAKEEFKDFLFARFHGEAPEMGRIIGIVNAIWGREGPRIFVHNIGQGTYLLRVISPRVRDILLSRSMWYIAGYPMFVAPWTSDFDPEQPPITSAVVPVEFREVPYLLFNKQSLGRIATAVGKPVSLAPETERKENFQVAKVYIRIDLGKELPSKVISGFSNGCEVEILVSYPWLPTKCMECGKFGHDATKCRSRFSLPNAMRRINDRSPSADHRSVRRSRQGIRRSRPGRSRARRYRNKRNSDSKVLSAEALNTNQTIKGVVVISTADTGYKENSLNRNEHNVQPSTITRRGRDEDAIQLSVSTDITTTGIPISGELGIPQSERLNTSNAADANLGVQNQIL</sequence>
<organism evidence="4 5">
    <name type="scientific">Eutrema salsugineum</name>
    <name type="common">Saltwater cress</name>
    <name type="synonym">Sisymbrium salsugineum</name>
    <dbReference type="NCBI Taxonomy" id="72664"/>
    <lineage>
        <taxon>Eukaryota</taxon>
        <taxon>Viridiplantae</taxon>
        <taxon>Streptophyta</taxon>
        <taxon>Embryophyta</taxon>
        <taxon>Tracheophyta</taxon>
        <taxon>Spermatophyta</taxon>
        <taxon>Magnoliopsida</taxon>
        <taxon>eudicotyledons</taxon>
        <taxon>Gunneridae</taxon>
        <taxon>Pentapetalae</taxon>
        <taxon>rosids</taxon>
        <taxon>malvids</taxon>
        <taxon>Brassicales</taxon>
        <taxon>Brassicaceae</taxon>
        <taxon>Eutremeae</taxon>
        <taxon>Eutrema</taxon>
    </lineage>
</organism>
<dbReference type="EMBL" id="KI517398">
    <property type="protein sequence ID" value="ESQ50306.1"/>
    <property type="molecule type" value="Genomic_DNA"/>
</dbReference>
<evidence type="ECO:0000313" key="5">
    <source>
        <dbReference type="Proteomes" id="UP000030689"/>
    </source>
</evidence>
<proteinExistence type="predicted"/>
<name>V4NU86_EUTSA</name>
<dbReference type="PROSITE" id="PS50158">
    <property type="entry name" value="ZF_CCHC"/>
    <property type="match status" value="1"/>
</dbReference>
<dbReference type="KEGG" id="eus:EUTSA_v10002285mg"/>
<keyword evidence="5" id="KW-1185">Reference proteome</keyword>
<feature type="compositionally biased region" description="Basic and acidic residues" evidence="2">
    <location>
        <begin position="351"/>
        <end position="361"/>
    </location>
</feature>
<dbReference type="InterPro" id="IPR025558">
    <property type="entry name" value="DUF4283"/>
</dbReference>
<dbReference type="InterPro" id="IPR040256">
    <property type="entry name" value="At4g02000-like"/>
</dbReference>
<dbReference type="Gramene" id="ESQ50306">
    <property type="protein sequence ID" value="ESQ50306"/>
    <property type="gene ID" value="EUTSA_v10002285mg"/>
</dbReference>
<feature type="compositionally biased region" description="Low complexity" evidence="2">
    <location>
        <begin position="38"/>
        <end position="49"/>
    </location>
</feature>
<evidence type="ECO:0000259" key="3">
    <source>
        <dbReference type="PROSITE" id="PS50158"/>
    </source>
</evidence>
<protein>
    <recommendedName>
        <fullName evidence="3">CCHC-type domain-containing protein</fullName>
    </recommendedName>
</protein>